<protein>
    <submittedName>
        <fullName evidence="3">Uncharacterized protein</fullName>
    </submittedName>
</protein>
<proteinExistence type="predicted"/>
<dbReference type="PROSITE" id="PS51257">
    <property type="entry name" value="PROKAR_LIPOPROTEIN"/>
    <property type="match status" value="1"/>
</dbReference>
<dbReference type="AlphaFoldDB" id="A0A1L7CWU9"/>
<accession>A0A1L7CWU9</accession>
<feature type="chain" id="PRO_5039574464" evidence="2">
    <location>
        <begin position="34"/>
        <end position="203"/>
    </location>
</feature>
<dbReference type="KEGG" id="csph:CSPHI_03425"/>
<dbReference type="RefSeq" id="WP_075691496.1">
    <property type="nucleotide sequence ID" value="NZ_CP009248.1"/>
</dbReference>
<dbReference type="Proteomes" id="UP000185469">
    <property type="component" value="Chromosome"/>
</dbReference>
<evidence type="ECO:0000256" key="2">
    <source>
        <dbReference type="SAM" id="SignalP"/>
    </source>
</evidence>
<keyword evidence="4" id="KW-1185">Reference proteome</keyword>
<dbReference type="STRING" id="1437874.CSPHI_03425"/>
<reference evidence="3 4" key="1">
    <citation type="submission" date="2014-08" db="EMBL/GenBank/DDBJ databases">
        <title>Complete genome sequence of Corynebacterium sphenisci CECT 5990(T) (=DSM 44792(T)), isolated from healthy wild penguins.</title>
        <authorList>
            <person name="Ruckert C."/>
            <person name="Albersmeier A."/>
            <person name="Winkler A."/>
            <person name="Kalinowski J."/>
        </authorList>
    </citation>
    <scope>NUCLEOTIDE SEQUENCE [LARGE SCALE GENOMIC DNA]</scope>
    <source>
        <strain evidence="3 4">DSM 44792</strain>
    </source>
</reference>
<organism evidence="3 4">
    <name type="scientific">Corynebacterium sphenisci DSM 44792</name>
    <dbReference type="NCBI Taxonomy" id="1437874"/>
    <lineage>
        <taxon>Bacteria</taxon>
        <taxon>Bacillati</taxon>
        <taxon>Actinomycetota</taxon>
        <taxon>Actinomycetes</taxon>
        <taxon>Mycobacteriales</taxon>
        <taxon>Corynebacteriaceae</taxon>
        <taxon>Corynebacterium</taxon>
    </lineage>
</organism>
<sequence length="203" mass="21005">MRHDRRIPRPPLRPARGLLTAMALLALALAGCAGGEPGTADPGEVGETVTTTTRQDAADGAGTARDTAAGSAEESPAAGELAFETAPRVYYAGDTVILGDPYPPMNGRPALVAWRLAGAPDPAGLRCTVTVREEDGGAIRYEGEAEGPTCLGDEEQEAFGDSPLVFIPREGGDYVLTVTVTEGGAKLVEVIPFEVHVNSMSST</sequence>
<feature type="region of interest" description="Disordered" evidence="1">
    <location>
        <begin position="52"/>
        <end position="79"/>
    </location>
</feature>
<gene>
    <name evidence="3" type="ORF">CSPHI_03425</name>
</gene>
<dbReference type="EMBL" id="CP009248">
    <property type="protein sequence ID" value="APT90277.1"/>
    <property type="molecule type" value="Genomic_DNA"/>
</dbReference>
<evidence type="ECO:0000256" key="1">
    <source>
        <dbReference type="SAM" id="MobiDB-lite"/>
    </source>
</evidence>
<name>A0A1L7CWU9_9CORY</name>
<feature type="signal peptide" evidence="2">
    <location>
        <begin position="1"/>
        <end position="33"/>
    </location>
</feature>
<evidence type="ECO:0000313" key="3">
    <source>
        <dbReference type="EMBL" id="APT90277.1"/>
    </source>
</evidence>
<keyword evidence="2" id="KW-0732">Signal</keyword>
<evidence type="ECO:0000313" key="4">
    <source>
        <dbReference type="Proteomes" id="UP000185469"/>
    </source>
</evidence>